<comment type="caution">
    <text evidence="1">The sequence shown here is derived from an EMBL/GenBank/DDBJ whole genome shotgun (WGS) entry which is preliminary data.</text>
</comment>
<accession>A0AAW4RT88</accession>
<dbReference type="Proteomes" id="UP000825388">
    <property type="component" value="Unassembled WGS sequence"/>
</dbReference>
<evidence type="ECO:0000313" key="2">
    <source>
        <dbReference type="Proteomes" id="UP000825388"/>
    </source>
</evidence>
<proteinExistence type="predicted"/>
<protein>
    <submittedName>
        <fullName evidence="1">Uncharacterized protein</fullName>
    </submittedName>
</protein>
<dbReference type="EMBL" id="LOKL01000158">
    <property type="protein sequence ID" value="MBZ3926365.1"/>
    <property type="molecule type" value="Genomic_DNA"/>
</dbReference>
<name>A0AAW4RT88_XANCI</name>
<sequence>MSNDRKSDVLLAAATTARELENVGITVLAHYSNGRRAVLLIDRPPLDVPAVMKRRQPDGRGGIERVMAADYQGMQLEWTQRTPQLLEVGHA</sequence>
<reference evidence="1" key="1">
    <citation type="submission" date="2015-12" db="EMBL/GenBank/DDBJ databases">
        <authorList>
            <person name="Bansal K."/>
            <person name="Midha S."/>
            <person name="Patil P.B."/>
        </authorList>
    </citation>
    <scope>NUCLEOTIDE SEQUENCE</scope>
    <source>
        <strain evidence="1">LMG867</strain>
    </source>
</reference>
<evidence type="ECO:0000313" key="1">
    <source>
        <dbReference type="EMBL" id="MBZ3926365.1"/>
    </source>
</evidence>
<organism evidence="1 2">
    <name type="scientific">Xanthomonas citri pv. sesbaniae</name>
    <dbReference type="NCBI Taxonomy" id="473425"/>
    <lineage>
        <taxon>Bacteria</taxon>
        <taxon>Pseudomonadati</taxon>
        <taxon>Pseudomonadota</taxon>
        <taxon>Gammaproteobacteria</taxon>
        <taxon>Lysobacterales</taxon>
        <taxon>Lysobacteraceae</taxon>
        <taxon>Xanthomonas</taxon>
    </lineage>
</organism>
<dbReference type="RefSeq" id="WP_089111763.1">
    <property type="nucleotide sequence ID" value="NZ_LOKL01000158.1"/>
</dbReference>
<dbReference type="AlphaFoldDB" id="A0AAW4RT88"/>
<gene>
    <name evidence="1" type="ORF">Xseb_02580</name>
</gene>